<proteinExistence type="predicted"/>
<sequence>MSPRTPLQLILLFLLSIQLSFVIAKPTIPQHGVVRRAPTSTARYDTNAKRLAAGLPPLTPRRRFTPTRVGVAARAPSPILYSGYIRIADWVTNVPIGWVSKTTSSGRITLAGITLARKEAHSLGRTWTQYVWAPTYAGLPPLWNLFPGKKPGRTWTYLECPGILPVPWKCQVITPGQYLGATANRGERGIWTVGDYAIGDATIGKTTTDKSRFRSLQTQTYIVHDPGTWIHHPDSLAHYQSIGM</sequence>
<feature type="chain" id="PRO_5034060213" evidence="1">
    <location>
        <begin position="25"/>
        <end position="244"/>
    </location>
</feature>
<reference evidence="2 3" key="1">
    <citation type="submission" date="2020-07" db="EMBL/GenBank/DDBJ databases">
        <title>Comparative genomics of pyrophilous fungi reveals a link between fire events and developmental genes.</title>
        <authorList>
            <consortium name="DOE Joint Genome Institute"/>
            <person name="Steindorff A.S."/>
            <person name="Carver A."/>
            <person name="Calhoun S."/>
            <person name="Stillman K."/>
            <person name="Liu H."/>
            <person name="Lipzen A."/>
            <person name="Pangilinan J."/>
            <person name="Labutti K."/>
            <person name="Bruns T.D."/>
            <person name="Grigoriev I.V."/>
        </authorList>
    </citation>
    <scope>NUCLEOTIDE SEQUENCE [LARGE SCALE GENOMIC DNA]</scope>
    <source>
        <strain evidence="2 3">CBS 144469</strain>
    </source>
</reference>
<evidence type="ECO:0000313" key="2">
    <source>
        <dbReference type="EMBL" id="KAF6755200.1"/>
    </source>
</evidence>
<name>A0A8H6HY92_9AGAR</name>
<feature type="signal peptide" evidence="1">
    <location>
        <begin position="1"/>
        <end position="24"/>
    </location>
</feature>
<keyword evidence="3" id="KW-1185">Reference proteome</keyword>
<keyword evidence="1" id="KW-0732">Signal</keyword>
<organism evidence="2 3">
    <name type="scientific">Ephemerocybe angulata</name>
    <dbReference type="NCBI Taxonomy" id="980116"/>
    <lineage>
        <taxon>Eukaryota</taxon>
        <taxon>Fungi</taxon>
        <taxon>Dikarya</taxon>
        <taxon>Basidiomycota</taxon>
        <taxon>Agaricomycotina</taxon>
        <taxon>Agaricomycetes</taxon>
        <taxon>Agaricomycetidae</taxon>
        <taxon>Agaricales</taxon>
        <taxon>Agaricineae</taxon>
        <taxon>Psathyrellaceae</taxon>
        <taxon>Ephemerocybe</taxon>
    </lineage>
</organism>
<gene>
    <name evidence="2" type="ORF">DFP72DRAFT_1045665</name>
</gene>
<dbReference type="EMBL" id="JACGCI010000031">
    <property type="protein sequence ID" value="KAF6755200.1"/>
    <property type="molecule type" value="Genomic_DNA"/>
</dbReference>
<comment type="caution">
    <text evidence="2">The sequence shown here is derived from an EMBL/GenBank/DDBJ whole genome shotgun (WGS) entry which is preliminary data.</text>
</comment>
<dbReference type="Proteomes" id="UP000521943">
    <property type="component" value="Unassembled WGS sequence"/>
</dbReference>
<protein>
    <submittedName>
        <fullName evidence="2">Uncharacterized protein</fullName>
    </submittedName>
</protein>
<dbReference type="AlphaFoldDB" id="A0A8H6HY92"/>
<evidence type="ECO:0000256" key="1">
    <source>
        <dbReference type="SAM" id="SignalP"/>
    </source>
</evidence>
<evidence type="ECO:0000313" key="3">
    <source>
        <dbReference type="Proteomes" id="UP000521943"/>
    </source>
</evidence>
<accession>A0A8H6HY92</accession>